<name>A0A2N9JM74_9ACTN</name>
<dbReference type="KEGG" id="mgg:MPLG2_3652"/>
<keyword evidence="2" id="KW-1185">Reference proteome</keyword>
<dbReference type="AlphaFoldDB" id="A0A2N9JM74"/>
<evidence type="ECO:0000313" key="2">
    <source>
        <dbReference type="Proteomes" id="UP000238164"/>
    </source>
</evidence>
<dbReference type="EMBL" id="LT985188">
    <property type="protein sequence ID" value="SPD88682.1"/>
    <property type="molecule type" value="Genomic_DNA"/>
</dbReference>
<reference evidence="1 2" key="1">
    <citation type="submission" date="2018-02" db="EMBL/GenBank/DDBJ databases">
        <authorList>
            <person name="Cohen D.B."/>
            <person name="Kent A.D."/>
        </authorList>
    </citation>
    <scope>NUCLEOTIDE SEQUENCE [LARGE SCALE GENOMIC DNA]</scope>
    <source>
        <strain evidence="1">1</strain>
    </source>
</reference>
<evidence type="ECO:0000313" key="1">
    <source>
        <dbReference type="EMBL" id="SPD88682.1"/>
    </source>
</evidence>
<gene>
    <name evidence="1" type="ORF">MPLG2_3652</name>
</gene>
<organism evidence="1 2">
    <name type="scientific">Micropruina glycogenica</name>
    <dbReference type="NCBI Taxonomy" id="75385"/>
    <lineage>
        <taxon>Bacteria</taxon>
        <taxon>Bacillati</taxon>
        <taxon>Actinomycetota</taxon>
        <taxon>Actinomycetes</taxon>
        <taxon>Propionibacteriales</taxon>
        <taxon>Nocardioidaceae</taxon>
        <taxon>Micropruina</taxon>
    </lineage>
</organism>
<proteinExistence type="predicted"/>
<sequence>MAGVNPFGRVFKHVLSEDVPGAADRKAEDESLVGPFAEDDNAASGRYGCAAAWSGFCETP</sequence>
<dbReference type="Proteomes" id="UP000238164">
    <property type="component" value="Chromosome 1"/>
</dbReference>
<protein>
    <submittedName>
        <fullName evidence="1">Uncharacterized protein</fullName>
    </submittedName>
</protein>
<accession>A0A2N9JM74</accession>